<reference evidence="1" key="1">
    <citation type="submission" date="2020-04" db="EMBL/GenBank/DDBJ databases">
        <title>Draft genome resource of the tomato pathogen Pseudocercospora fuligena.</title>
        <authorList>
            <person name="Zaccaron A."/>
        </authorList>
    </citation>
    <scope>NUCLEOTIDE SEQUENCE</scope>
    <source>
        <strain evidence="1">PF001</strain>
    </source>
</reference>
<proteinExistence type="predicted"/>
<dbReference type="EMBL" id="JABCIY010000177">
    <property type="protein sequence ID" value="KAF7189868.1"/>
    <property type="molecule type" value="Genomic_DNA"/>
</dbReference>
<evidence type="ECO:0000313" key="2">
    <source>
        <dbReference type="Proteomes" id="UP000660729"/>
    </source>
</evidence>
<organism evidence="1 2">
    <name type="scientific">Pseudocercospora fuligena</name>
    <dbReference type="NCBI Taxonomy" id="685502"/>
    <lineage>
        <taxon>Eukaryota</taxon>
        <taxon>Fungi</taxon>
        <taxon>Dikarya</taxon>
        <taxon>Ascomycota</taxon>
        <taxon>Pezizomycotina</taxon>
        <taxon>Dothideomycetes</taxon>
        <taxon>Dothideomycetidae</taxon>
        <taxon>Mycosphaerellales</taxon>
        <taxon>Mycosphaerellaceae</taxon>
        <taxon>Pseudocercospora</taxon>
    </lineage>
</organism>
<accession>A0A8H6VEX5</accession>
<gene>
    <name evidence="1" type="ORF">HII31_08690</name>
</gene>
<feature type="non-terminal residue" evidence="1">
    <location>
        <position position="1"/>
    </location>
</feature>
<name>A0A8H6VEX5_9PEZI</name>
<evidence type="ECO:0000313" key="1">
    <source>
        <dbReference type="EMBL" id="KAF7189868.1"/>
    </source>
</evidence>
<comment type="caution">
    <text evidence="1">The sequence shown here is derived from an EMBL/GenBank/DDBJ whole genome shotgun (WGS) entry which is preliminary data.</text>
</comment>
<sequence>SLPTIRSPACVLLHCLCPACDEGARVLAPFLDGRLVTTAAAPLLVRGRPFRLESCSPPQSSQRYPPFVPMILLGRSLKVSQQLSQIVKLASDGRLIEREGLLANDACEPPTDLSGEGFEPIVVHMARSNVEIWFCNARARLMLGGEALSEEDWEACSTYATLDWCLVIKAVRSNSSESEISEEGRCCRRHLCMAVTLARKSSAAVQGKNEKSVPPYIFNLPPSFLSGSAKNGNGEAANDTTPSVWY</sequence>
<dbReference type="AlphaFoldDB" id="A0A8H6VEX5"/>
<keyword evidence="2" id="KW-1185">Reference proteome</keyword>
<dbReference type="Proteomes" id="UP000660729">
    <property type="component" value="Unassembled WGS sequence"/>
</dbReference>
<protein>
    <submittedName>
        <fullName evidence="1">Uncharacterized protein</fullName>
    </submittedName>
</protein>